<evidence type="ECO:0000313" key="2">
    <source>
        <dbReference type="Proteomes" id="UP000183947"/>
    </source>
</evidence>
<reference evidence="2" key="1">
    <citation type="submission" date="2016-11" db="EMBL/GenBank/DDBJ databases">
        <authorList>
            <person name="Varghese N."/>
            <person name="Submissions S."/>
        </authorList>
    </citation>
    <scope>NUCLEOTIDE SEQUENCE [LARGE SCALE GENOMIC DNA]</scope>
    <source>
        <strain evidence="2">DSM 18569</strain>
    </source>
</reference>
<keyword evidence="2" id="KW-1185">Reference proteome</keyword>
<dbReference type="OrthoDB" id="9894273at2"/>
<proteinExistence type="predicted"/>
<dbReference type="STRING" id="1121959.SAMN02746009_02191"/>
<gene>
    <name evidence="1" type="ORF">SAMN02746009_02191</name>
</gene>
<name>A0A1M6Y576_9BACT</name>
<evidence type="ECO:0000313" key="1">
    <source>
        <dbReference type="EMBL" id="SHL13381.1"/>
    </source>
</evidence>
<organism evidence="1 2">
    <name type="scientific">Hymenobacter psychrotolerans DSM 18569</name>
    <dbReference type="NCBI Taxonomy" id="1121959"/>
    <lineage>
        <taxon>Bacteria</taxon>
        <taxon>Pseudomonadati</taxon>
        <taxon>Bacteroidota</taxon>
        <taxon>Cytophagia</taxon>
        <taxon>Cytophagales</taxon>
        <taxon>Hymenobacteraceae</taxon>
        <taxon>Hymenobacter</taxon>
    </lineage>
</organism>
<sequence length="107" mass="12281">MAVVFFLDPWPHRTLEDQVATASRGRYQLRIGELKTSLWQGAATVRHVQLFTAATSPAADTTTLPDIRLDLGELRVTGTLRCRLRRRRRRTSCWRRICRASGWRACA</sequence>
<dbReference type="EMBL" id="FRAS01000010">
    <property type="protein sequence ID" value="SHL13381.1"/>
    <property type="molecule type" value="Genomic_DNA"/>
</dbReference>
<accession>A0A1M6Y576</accession>
<protein>
    <submittedName>
        <fullName evidence="1">Uncharacterized protein</fullName>
    </submittedName>
</protein>
<dbReference type="RefSeq" id="WP_073284501.1">
    <property type="nucleotide sequence ID" value="NZ_FRAS01000010.1"/>
</dbReference>
<dbReference type="AlphaFoldDB" id="A0A1M6Y576"/>
<dbReference type="Proteomes" id="UP000183947">
    <property type="component" value="Unassembled WGS sequence"/>
</dbReference>